<dbReference type="InterPro" id="IPR006665">
    <property type="entry name" value="OmpA-like"/>
</dbReference>
<keyword evidence="2 4" id="KW-0472">Membrane</keyword>
<dbReference type="PRINTS" id="PR01021">
    <property type="entry name" value="OMPADOMAIN"/>
</dbReference>
<dbReference type="InterPro" id="IPR050330">
    <property type="entry name" value="Bact_OuterMem_StrucFunc"/>
</dbReference>
<evidence type="ECO:0000256" key="2">
    <source>
        <dbReference type="ARBA" id="ARBA00023136"/>
    </source>
</evidence>
<dbReference type="SUPFAM" id="SSF103088">
    <property type="entry name" value="OmpA-like"/>
    <property type="match status" value="1"/>
</dbReference>
<dbReference type="Proteomes" id="UP000321907">
    <property type="component" value="Unassembled WGS sequence"/>
</dbReference>
<dbReference type="PROSITE" id="PS51123">
    <property type="entry name" value="OMPA_2"/>
    <property type="match status" value="1"/>
</dbReference>
<gene>
    <name evidence="6" type="ORF">FUA23_17020</name>
</gene>
<keyword evidence="7" id="KW-1185">Reference proteome</keyword>
<accession>A0A5C7FCP8</accession>
<dbReference type="CDD" id="cd07185">
    <property type="entry name" value="OmpA_C-like"/>
    <property type="match status" value="1"/>
</dbReference>
<name>A0A5C7FCP8_9BACT</name>
<feature type="domain" description="OmpA-like" evidence="5">
    <location>
        <begin position="330"/>
        <end position="448"/>
    </location>
</feature>
<dbReference type="InterPro" id="IPR036737">
    <property type="entry name" value="OmpA-like_sf"/>
</dbReference>
<evidence type="ECO:0000313" key="7">
    <source>
        <dbReference type="Proteomes" id="UP000321907"/>
    </source>
</evidence>
<dbReference type="PANTHER" id="PTHR30329">
    <property type="entry name" value="STATOR ELEMENT OF FLAGELLAR MOTOR COMPLEX"/>
    <property type="match status" value="1"/>
</dbReference>
<sequence length="448" mass="45668">MANILDNIAGMLTPEMMGSIGNKLNESPSGVESALSGILPSILGGMVQKAEGGNFGAIFDMLKGADNFNLSDLIGMMGSGNLAQNDPRDIGGGLLGSLLGNKTGGLIDAVSGMAGINKKSSSSLLGMAAPFIMSFLAKKIKGEKLDSSGLASILLGQKSSIMAAIPGVLSAVLGFGKTTPSVSTRAAAATTTATRAASTAAANTTATATAAASSGMGFLKWLLPLLLLGALAWFGLRSCDTGGVQASLENAGDTMSDVAGKAGSAAGDLVDGAGEMVVDAAKMGSSALSSLKETANGLWALVLPGGVTIEANKDGVEYSLINFISSDKPVDKTTWFNFDALKFQTGKADLDSDYSKRQIENMVNVLNAYPDVHLKIGGYTDNVGSADGNMALSQKRADNVMATLVAKGIDASRLAAEGFGEQHPACPANDTPECKAQNRRIAARVTQK</sequence>
<dbReference type="Pfam" id="PF06078">
    <property type="entry name" value="DUF937"/>
    <property type="match status" value="1"/>
</dbReference>
<dbReference type="InterPro" id="IPR006664">
    <property type="entry name" value="OMP_bac"/>
</dbReference>
<protein>
    <submittedName>
        <fullName evidence="6">DUF937 domain-containing protein</fullName>
    </submittedName>
</protein>
<proteinExistence type="predicted"/>
<evidence type="ECO:0000259" key="5">
    <source>
        <dbReference type="PROSITE" id="PS51123"/>
    </source>
</evidence>
<organism evidence="6 7">
    <name type="scientific">Neolewinella aurantiaca</name>
    <dbReference type="NCBI Taxonomy" id="2602767"/>
    <lineage>
        <taxon>Bacteria</taxon>
        <taxon>Pseudomonadati</taxon>
        <taxon>Bacteroidota</taxon>
        <taxon>Saprospiria</taxon>
        <taxon>Saprospirales</taxon>
        <taxon>Lewinellaceae</taxon>
        <taxon>Neolewinella</taxon>
    </lineage>
</organism>
<dbReference type="InterPro" id="IPR009282">
    <property type="entry name" value="DUF937"/>
</dbReference>
<dbReference type="RefSeq" id="WP_147931972.1">
    <property type="nucleotide sequence ID" value="NZ_VOXD01000030.1"/>
</dbReference>
<dbReference type="AlphaFoldDB" id="A0A5C7FCP8"/>
<evidence type="ECO:0000256" key="4">
    <source>
        <dbReference type="PROSITE-ProRule" id="PRU00473"/>
    </source>
</evidence>
<comment type="caution">
    <text evidence="6">The sequence shown here is derived from an EMBL/GenBank/DDBJ whole genome shotgun (WGS) entry which is preliminary data.</text>
</comment>
<evidence type="ECO:0000313" key="6">
    <source>
        <dbReference type="EMBL" id="TXF87861.1"/>
    </source>
</evidence>
<dbReference type="Gene3D" id="3.30.1330.60">
    <property type="entry name" value="OmpA-like domain"/>
    <property type="match status" value="1"/>
</dbReference>
<comment type="subcellular location">
    <subcellularLocation>
        <location evidence="1">Cell outer membrane</location>
    </subcellularLocation>
</comment>
<dbReference type="PANTHER" id="PTHR30329:SF21">
    <property type="entry name" value="LIPOPROTEIN YIAD-RELATED"/>
    <property type="match status" value="1"/>
</dbReference>
<keyword evidence="3" id="KW-0998">Cell outer membrane</keyword>
<reference evidence="6 7" key="1">
    <citation type="submission" date="2019-08" db="EMBL/GenBank/DDBJ databases">
        <title>Lewinella sp. strain SSH13 Genome sequencing and assembly.</title>
        <authorList>
            <person name="Kim I."/>
        </authorList>
    </citation>
    <scope>NUCLEOTIDE SEQUENCE [LARGE SCALE GENOMIC DNA]</scope>
    <source>
        <strain evidence="6 7">SSH13</strain>
    </source>
</reference>
<evidence type="ECO:0000256" key="1">
    <source>
        <dbReference type="ARBA" id="ARBA00004442"/>
    </source>
</evidence>
<dbReference type="GO" id="GO:0009279">
    <property type="term" value="C:cell outer membrane"/>
    <property type="evidence" value="ECO:0007669"/>
    <property type="project" value="UniProtKB-SubCell"/>
</dbReference>
<dbReference type="OrthoDB" id="9782229at2"/>
<dbReference type="EMBL" id="VOXD01000030">
    <property type="protein sequence ID" value="TXF87861.1"/>
    <property type="molecule type" value="Genomic_DNA"/>
</dbReference>
<dbReference type="Pfam" id="PF00691">
    <property type="entry name" value="OmpA"/>
    <property type="match status" value="1"/>
</dbReference>
<evidence type="ECO:0000256" key="3">
    <source>
        <dbReference type="ARBA" id="ARBA00023237"/>
    </source>
</evidence>